<dbReference type="AlphaFoldDB" id="A0A3B0CHL4"/>
<evidence type="ECO:0000313" key="2">
    <source>
        <dbReference type="Proteomes" id="UP000282311"/>
    </source>
</evidence>
<protein>
    <submittedName>
        <fullName evidence="1">Uncharacterized protein</fullName>
    </submittedName>
</protein>
<reference evidence="1 2" key="1">
    <citation type="journal article" date="2007" name="Int. J. Syst. Evol. Microbiol.">
        <title>Paenibacillus ginsengarvi sp. nov., isolated from soil from ginseng cultivation.</title>
        <authorList>
            <person name="Yoon M.H."/>
            <person name="Ten L.N."/>
            <person name="Im W.T."/>
        </authorList>
    </citation>
    <scope>NUCLEOTIDE SEQUENCE [LARGE SCALE GENOMIC DNA]</scope>
    <source>
        <strain evidence="1 2">KCTC 13059</strain>
    </source>
</reference>
<organism evidence="1 2">
    <name type="scientific">Paenibacillus ginsengarvi</name>
    <dbReference type="NCBI Taxonomy" id="400777"/>
    <lineage>
        <taxon>Bacteria</taxon>
        <taxon>Bacillati</taxon>
        <taxon>Bacillota</taxon>
        <taxon>Bacilli</taxon>
        <taxon>Bacillales</taxon>
        <taxon>Paenibacillaceae</taxon>
        <taxon>Paenibacillus</taxon>
    </lineage>
</organism>
<sequence>MSTEMIRELRDTDDFSRIRDLIKNSLRQMRNDQKTHYVSTPEHLRSQFFGEDRAAWAANRGFVSMHQERIVAFAGVYVSENSKNGLLSIGFESGYEEALQPLLDRCSEVTQAQGGQRIGRFITLDPGQIRNDEITFWERYGFRADPYFHALLKLEVDEWSAPEHLNIDGVHPANLAEITDIIRILNDDGEEYLADEFRETYSSLTPDHVFLTLKDPGSGAITGIAYYRVSKFKDQGNGKTYDGYGAWQTGIHFRPNARLDRHEKRRFIQAVIASMKQLDVIFASGRVSSRDYDCLLELFAEGFYFQGSVPSVQNRMSKRVSVH</sequence>
<dbReference type="OrthoDB" id="2547144at2"/>
<gene>
    <name evidence="1" type="ORF">D7M11_08995</name>
</gene>
<dbReference type="EMBL" id="RBAH01000005">
    <property type="protein sequence ID" value="RKN85215.1"/>
    <property type="molecule type" value="Genomic_DNA"/>
</dbReference>
<evidence type="ECO:0000313" key="1">
    <source>
        <dbReference type="EMBL" id="RKN85215.1"/>
    </source>
</evidence>
<keyword evidence="2" id="KW-1185">Reference proteome</keyword>
<name>A0A3B0CHL4_9BACL</name>
<proteinExistence type="predicted"/>
<comment type="caution">
    <text evidence="1">The sequence shown here is derived from an EMBL/GenBank/DDBJ whole genome shotgun (WGS) entry which is preliminary data.</text>
</comment>
<accession>A0A3B0CHL4</accession>
<dbReference type="Proteomes" id="UP000282311">
    <property type="component" value="Unassembled WGS sequence"/>
</dbReference>